<dbReference type="GO" id="GO:0005739">
    <property type="term" value="C:mitochondrion"/>
    <property type="evidence" value="ECO:0007669"/>
    <property type="project" value="TreeGrafter"/>
</dbReference>
<keyword evidence="6" id="KW-1015">Disulfide bond</keyword>
<dbReference type="InterPro" id="IPR017905">
    <property type="entry name" value="ERV/ALR_sulphydryl_oxidase"/>
</dbReference>
<evidence type="ECO:0000256" key="2">
    <source>
        <dbReference type="ARBA" id="ARBA00012512"/>
    </source>
</evidence>
<dbReference type="GO" id="GO:0050660">
    <property type="term" value="F:flavin adenine dinucleotide binding"/>
    <property type="evidence" value="ECO:0007669"/>
    <property type="project" value="TreeGrafter"/>
</dbReference>
<comment type="cofactor">
    <cofactor evidence="1">
        <name>FAD</name>
        <dbReference type="ChEBI" id="CHEBI:57692"/>
    </cofactor>
</comment>
<evidence type="ECO:0000256" key="3">
    <source>
        <dbReference type="ARBA" id="ARBA00022630"/>
    </source>
</evidence>
<name>A0A6C0B4L9_9ZZZZ</name>
<dbReference type="GO" id="GO:0016971">
    <property type="term" value="F:flavin-dependent sulfhydryl oxidase activity"/>
    <property type="evidence" value="ECO:0007669"/>
    <property type="project" value="InterPro"/>
</dbReference>
<accession>A0A6C0B4L9</accession>
<sequence length="230" mass="27882">MDTRFWGPDGWHLLHSIAYTYPSNPNKTTRQKYKRFFNTVPYILPCVYCRNSLHKFYKDLPIENSLQNNNSLFEWLYKIHNKVNNKLTKQNLNCKTNPGLSKIRKFYKKYVVDNDKSCSEHPGILFIYSIIFNYPLSKSDFITNIRFNKHITFLKLLAELYPFDKFKKPYKKIILESDLKNILIKRCHFKRWFYTVDKTINNQCPSYKKRCEYMELYRANCKKKTCRKKT</sequence>
<organism evidence="8">
    <name type="scientific">viral metagenome</name>
    <dbReference type="NCBI Taxonomy" id="1070528"/>
    <lineage>
        <taxon>unclassified sequences</taxon>
        <taxon>metagenomes</taxon>
        <taxon>organismal metagenomes</taxon>
    </lineage>
</organism>
<protein>
    <recommendedName>
        <fullName evidence="2">thiol oxidase</fullName>
        <ecNumber evidence="2">1.8.3.2</ecNumber>
    </recommendedName>
</protein>
<dbReference type="AlphaFoldDB" id="A0A6C0B4L9"/>
<keyword evidence="4" id="KW-0274">FAD</keyword>
<feature type="domain" description="ERV/ALR sulfhydryl oxidase" evidence="7">
    <location>
        <begin position="1"/>
        <end position="106"/>
    </location>
</feature>
<proteinExistence type="predicted"/>
<dbReference type="EMBL" id="MN739061">
    <property type="protein sequence ID" value="QHS86751.1"/>
    <property type="molecule type" value="Genomic_DNA"/>
</dbReference>
<evidence type="ECO:0000313" key="8">
    <source>
        <dbReference type="EMBL" id="QHS86751.1"/>
    </source>
</evidence>
<reference evidence="8" key="1">
    <citation type="journal article" date="2020" name="Nature">
        <title>Giant virus diversity and host interactions through global metagenomics.</title>
        <authorList>
            <person name="Schulz F."/>
            <person name="Roux S."/>
            <person name="Paez-Espino D."/>
            <person name="Jungbluth S."/>
            <person name="Walsh D.A."/>
            <person name="Denef V.J."/>
            <person name="McMahon K.D."/>
            <person name="Konstantinidis K.T."/>
            <person name="Eloe-Fadrosh E.A."/>
            <person name="Kyrpides N.C."/>
            <person name="Woyke T."/>
        </authorList>
    </citation>
    <scope>NUCLEOTIDE SEQUENCE</scope>
    <source>
        <strain evidence="8">GVMAG-M-3300009422-16</strain>
    </source>
</reference>
<evidence type="ECO:0000256" key="5">
    <source>
        <dbReference type="ARBA" id="ARBA00023002"/>
    </source>
</evidence>
<evidence type="ECO:0000259" key="7">
    <source>
        <dbReference type="PROSITE" id="PS51324"/>
    </source>
</evidence>
<dbReference type="SUPFAM" id="SSF69000">
    <property type="entry name" value="FAD-dependent thiol oxidase"/>
    <property type="match status" value="1"/>
</dbReference>
<dbReference type="Gene3D" id="1.20.120.310">
    <property type="entry name" value="ERV/ALR sulfhydryl oxidase domain"/>
    <property type="match status" value="1"/>
</dbReference>
<evidence type="ECO:0000256" key="6">
    <source>
        <dbReference type="ARBA" id="ARBA00023157"/>
    </source>
</evidence>
<dbReference type="PANTHER" id="PTHR12645">
    <property type="entry name" value="ALR/ERV"/>
    <property type="match status" value="1"/>
</dbReference>
<dbReference type="PROSITE" id="PS51324">
    <property type="entry name" value="ERV_ALR"/>
    <property type="match status" value="1"/>
</dbReference>
<evidence type="ECO:0000256" key="1">
    <source>
        <dbReference type="ARBA" id="ARBA00001974"/>
    </source>
</evidence>
<dbReference type="InterPro" id="IPR036774">
    <property type="entry name" value="ERV/ALR_sulphydryl_oxid_sf"/>
</dbReference>
<dbReference type="InterPro" id="IPR039799">
    <property type="entry name" value="ALR/ERV"/>
</dbReference>
<evidence type="ECO:0000256" key="4">
    <source>
        <dbReference type="ARBA" id="ARBA00022827"/>
    </source>
</evidence>
<keyword evidence="5" id="KW-0560">Oxidoreductase</keyword>
<dbReference type="EC" id="1.8.3.2" evidence="2"/>
<dbReference type="Pfam" id="PF04777">
    <property type="entry name" value="Evr1_Alr"/>
    <property type="match status" value="1"/>
</dbReference>
<keyword evidence="3" id="KW-0285">Flavoprotein</keyword>
<dbReference type="PANTHER" id="PTHR12645:SF0">
    <property type="entry name" value="FAD-LINKED SULFHYDRYL OXIDASE ALR"/>
    <property type="match status" value="1"/>
</dbReference>